<accession>A0A9W8I1G2</accession>
<evidence type="ECO:0000313" key="3">
    <source>
        <dbReference type="Proteomes" id="UP001139887"/>
    </source>
</evidence>
<feature type="non-terminal residue" evidence="2">
    <location>
        <position position="194"/>
    </location>
</feature>
<proteinExistence type="predicted"/>
<feature type="transmembrane region" description="Helical" evidence="1">
    <location>
        <begin position="31"/>
        <end position="52"/>
    </location>
</feature>
<evidence type="ECO:0000256" key="1">
    <source>
        <dbReference type="SAM" id="Phobius"/>
    </source>
</evidence>
<sequence>MSFALTPEEQARISLAKLGGIKLDPVGYADLSVVVVLSCLYFVNFIALGFLIWNRNYPPLKSKYPFLMATIMVAMFIYFLGDIVLKSHVHIRGILSNCMAFCVWMRIVFGAFTVSALTTIRSYALFCIFLCNRAYRGKFIYFSWGVAVSLAVVFIIVAYTMPGKEPPVHYVPLIEMCSMSYPFRAVVQGLLWLV</sequence>
<keyword evidence="1" id="KW-0472">Membrane</keyword>
<organism evidence="2 3">
    <name type="scientific">Coemansia brasiliensis</name>
    <dbReference type="NCBI Taxonomy" id="2650707"/>
    <lineage>
        <taxon>Eukaryota</taxon>
        <taxon>Fungi</taxon>
        <taxon>Fungi incertae sedis</taxon>
        <taxon>Zoopagomycota</taxon>
        <taxon>Kickxellomycotina</taxon>
        <taxon>Kickxellomycetes</taxon>
        <taxon>Kickxellales</taxon>
        <taxon>Kickxellaceae</taxon>
        <taxon>Coemansia</taxon>
    </lineage>
</organism>
<dbReference type="Proteomes" id="UP001139887">
    <property type="component" value="Unassembled WGS sequence"/>
</dbReference>
<protein>
    <submittedName>
        <fullName evidence="2">Uncharacterized protein</fullName>
    </submittedName>
</protein>
<name>A0A9W8I1G2_9FUNG</name>
<evidence type="ECO:0000313" key="2">
    <source>
        <dbReference type="EMBL" id="KAJ2843832.1"/>
    </source>
</evidence>
<keyword evidence="3" id="KW-1185">Reference proteome</keyword>
<reference evidence="2" key="1">
    <citation type="submission" date="2022-07" db="EMBL/GenBank/DDBJ databases">
        <title>Phylogenomic reconstructions and comparative analyses of Kickxellomycotina fungi.</title>
        <authorList>
            <person name="Reynolds N.K."/>
            <person name="Stajich J.E."/>
            <person name="Barry K."/>
            <person name="Grigoriev I.V."/>
            <person name="Crous P."/>
            <person name="Smith M.E."/>
        </authorList>
    </citation>
    <scope>NUCLEOTIDE SEQUENCE</scope>
    <source>
        <strain evidence="2">NRRL 1566</strain>
    </source>
</reference>
<dbReference type="OrthoDB" id="5575592at2759"/>
<dbReference type="AlphaFoldDB" id="A0A9W8I1G2"/>
<gene>
    <name evidence="2" type="ORF">IWW36_005410</name>
</gene>
<feature type="transmembrane region" description="Helical" evidence="1">
    <location>
        <begin position="64"/>
        <end position="81"/>
    </location>
</feature>
<keyword evidence="1" id="KW-1133">Transmembrane helix</keyword>
<keyword evidence="1" id="KW-0812">Transmembrane</keyword>
<dbReference type="EMBL" id="JANBUW010001277">
    <property type="protein sequence ID" value="KAJ2843832.1"/>
    <property type="molecule type" value="Genomic_DNA"/>
</dbReference>
<comment type="caution">
    <text evidence="2">The sequence shown here is derived from an EMBL/GenBank/DDBJ whole genome shotgun (WGS) entry which is preliminary data.</text>
</comment>
<feature type="transmembrane region" description="Helical" evidence="1">
    <location>
        <begin position="93"/>
        <end position="118"/>
    </location>
</feature>
<feature type="transmembrane region" description="Helical" evidence="1">
    <location>
        <begin position="139"/>
        <end position="161"/>
    </location>
</feature>